<feature type="compositionally biased region" description="Basic and acidic residues" evidence="1">
    <location>
        <begin position="54"/>
        <end position="80"/>
    </location>
</feature>
<feature type="compositionally biased region" description="Low complexity" evidence="1">
    <location>
        <begin position="275"/>
        <end position="287"/>
    </location>
</feature>
<evidence type="ECO:0000313" key="2">
    <source>
        <dbReference type="EMBL" id="CEM42942.1"/>
    </source>
</evidence>
<dbReference type="AlphaFoldDB" id="A0A0G4HG80"/>
<feature type="region of interest" description="Disordered" evidence="1">
    <location>
        <begin position="272"/>
        <end position="311"/>
    </location>
</feature>
<reference evidence="2" key="1">
    <citation type="submission" date="2014-11" db="EMBL/GenBank/DDBJ databases">
        <authorList>
            <person name="Otto D Thomas"/>
            <person name="Naeem Raeece"/>
        </authorList>
    </citation>
    <scope>NUCLEOTIDE SEQUENCE</scope>
</reference>
<proteinExistence type="predicted"/>
<gene>
    <name evidence="2" type="ORF">Cvel_27156</name>
</gene>
<evidence type="ECO:0000256" key="1">
    <source>
        <dbReference type="SAM" id="MobiDB-lite"/>
    </source>
</evidence>
<organism evidence="2">
    <name type="scientific">Chromera velia CCMP2878</name>
    <dbReference type="NCBI Taxonomy" id="1169474"/>
    <lineage>
        <taxon>Eukaryota</taxon>
        <taxon>Sar</taxon>
        <taxon>Alveolata</taxon>
        <taxon>Colpodellida</taxon>
        <taxon>Chromeraceae</taxon>
        <taxon>Chromera</taxon>
    </lineage>
</organism>
<feature type="region of interest" description="Disordered" evidence="1">
    <location>
        <begin position="54"/>
        <end position="81"/>
    </location>
</feature>
<name>A0A0G4HG80_9ALVE</name>
<dbReference type="VEuPathDB" id="CryptoDB:Cvel_27156"/>
<feature type="compositionally biased region" description="Basic and acidic residues" evidence="1">
    <location>
        <begin position="205"/>
        <end position="245"/>
    </location>
</feature>
<protein>
    <submittedName>
        <fullName evidence="2">Uncharacterized protein</fullName>
    </submittedName>
</protein>
<feature type="compositionally biased region" description="Basic and acidic residues" evidence="1">
    <location>
        <begin position="288"/>
        <end position="299"/>
    </location>
</feature>
<accession>A0A0G4HG80</accession>
<feature type="region of interest" description="Disordered" evidence="1">
    <location>
        <begin position="130"/>
        <end position="155"/>
    </location>
</feature>
<sequence length="333" mass="37360">MDADFNYEDALKAAAGDWEEDSEGRQSMSQGAFIRFLFTLCRLWCHTDSNKDCDREEERERERARGNTDRTETGDGKREAPGSVLLSDASLHLFAPAIRLLLKNYVFFLSGIWLSLSASSPDLCKLRFPPPVPARSRTREREHGGKSWTNSKTRAISSTSSHLALSPFPPLPQVFFESLWRGGTEFQEQLEAARKAAQRAICARESVDKQNRENEKRGEERNTEEVPRPRDHFRGGGGEKEKEKSGVTTTFPSPLTIHWMLLLIEGSADPRIRLSSSSSESPSGATATEKKKTTEKVQGHAEQSPQPLPPSLLRIEQDLFLMLSVSPFVPARM</sequence>
<feature type="region of interest" description="Disordered" evidence="1">
    <location>
        <begin position="205"/>
        <end position="251"/>
    </location>
</feature>
<dbReference type="EMBL" id="CDMZ01002570">
    <property type="protein sequence ID" value="CEM42942.1"/>
    <property type="molecule type" value="Genomic_DNA"/>
</dbReference>